<accession>A0A0E9X031</accession>
<reference evidence="1" key="2">
    <citation type="journal article" date="2015" name="Fish Shellfish Immunol.">
        <title>Early steps in the European eel (Anguilla anguilla)-Vibrio vulnificus interaction in the gills: Role of the RtxA13 toxin.</title>
        <authorList>
            <person name="Callol A."/>
            <person name="Pajuelo D."/>
            <person name="Ebbesson L."/>
            <person name="Teles M."/>
            <person name="MacKenzie S."/>
            <person name="Amaro C."/>
        </authorList>
    </citation>
    <scope>NUCLEOTIDE SEQUENCE</scope>
</reference>
<organism evidence="1">
    <name type="scientific">Anguilla anguilla</name>
    <name type="common">European freshwater eel</name>
    <name type="synonym">Muraena anguilla</name>
    <dbReference type="NCBI Taxonomy" id="7936"/>
    <lineage>
        <taxon>Eukaryota</taxon>
        <taxon>Metazoa</taxon>
        <taxon>Chordata</taxon>
        <taxon>Craniata</taxon>
        <taxon>Vertebrata</taxon>
        <taxon>Euteleostomi</taxon>
        <taxon>Actinopterygii</taxon>
        <taxon>Neopterygii</taxon>
        <taxon>Teleostei</taxon>
        <taxon>Anguilliformes</taxon>
        <taxon>Anguillidae</taxon>
        <taxon>Anguilla</taxon>
    </lineage>
</organism>
<protein>
    <submittedName>
        <fullName evidence="1">Uncharacterized protein</fullName>
    </submittedName>
</protein>
<dbReference type="EMBL" id="GBXM01012475">
    <property type="protein sequence ID" value="JAH96102.1"/>
    <property type="molecule type" value="Transcribed_RNA"/>
</dbReference>
<evidence type="ECO:0000313" key="1">
    <source>
        <dbReference type="EMBL" id="JAH96102.1"/>
    </source>
</evidence>
<proteinExistence type="predicted"/>
<reference evidence="1" key="1">
    <citation type="submission" date="2014-11" db="EMBL/GenBank/DDBJ databases">
        <authorList>
            <person name="Amaro Gonzalez C."/>
        </authorList>
    </citation>
    <scope>NUCLEOTIDE SEQUENCE</scope>
</reference>
<sequence>MTFWLENPDPKPNTICGLKYPGHAEPVMKGGMQCVPEQYFCLQHRLFTHMYTLGVEILLLTYSRLHVLSVAGIQTSNVKAGLYETQNEKSCHVFINVSQSLFSCGEQIIWIWFEEL</sequence>
<name>A0A0E9X031_ANGAN</name>
<dbReference type="AlphaFoldDB" id="A0A0E9X031"/>